<protein>
    <recommendedName>
        <fullName evidence="3">Succinoglycan biosynthesis protein exoI</fullName>
    </recommendedName>
</protein>
<evidence type="ECO:0008006" key="3">
    <source>
        <dbReference type="Google" id="ProtNLM"/>
    </source>
</evidence>
<reference evidence="1 2" key="1">
    <citation type="journal article" date="2012" name="J. Bacteriol.">
        <title>Genome Sequence of Nitratireductor pacificus Type Strain pht-3B.</title>
        <authorList>
            <person name="Lai Q."/>
            <person name="Li G."/>
            <person name="Shao Z."/>
        </authorList>
    </citation>
    <scope>NUCLEOTIDE SEQUENCE [LARGE SCALE GENOMIC DNA]</scope>
    <source>
        <strain evidence="2">pht-3B</strain>
    </source>
</reference>
<sequence length="119" mass="13651">MTGTVHKLRRLKHADPEKFKVLAEDLEPRRHWPVCSAALLCFSLGLGYFADDIPGGRWLAAMPGSGCAIKGNITDDNQHIYHLPGQDYYHRTRIDLVRGERWFCTETEARTAGWRRSRI</sequence>
<dbReference type="AlphaFoldDB" id="K2M4F3"/>
<proteinExistence type="predicted"/>
<evidence type="ECO:0000313" key="2">
    <source>
        <dbReference type="Proteomes" id="UP000006786"/>
    </source>
</evidence>
<dbReference type="PATRIC" id="fig|391937.3.peg.4219"/>
<accession>K2M4F3</accession>
<dbReference type="STRING" id="391937.NA2_20572"/>
<dbReference type="OrthoDB" id="9805504at2"/>
<name>K2M4F3_9HYPH</name>
<dbReference type="EMBL" id="AMRM01000034">
    <property type="protein sequence ID" value="EKF16941.1"/>
    <property type="molecule type" value="Genomic_DNA"/>
</dbReference>
<dbReference type="Proteomes" id="UP000006786">
    <property type="component" value="Unassembled WGS sequence"/>
</dbReference>
<keyword evidence="2" id="KW-1185">Reference proteome</keyword>
<comment type="caution">
    <text evidence="1">The sequence shown here is derived from an EMBL/GenBank/DDBJ whole genome shotgun (WGS) entry which is preliminary data.</text>
</comment>
<gene>
    <name evidence="1" type="ORF">NA2_20572</name>
</gene>
<dbReference type="eggNOG" id="COG1525">
    <property type="taxonomic scope" value="Bacteria"/>
</dbReference>
<evidence type="ECO:0000313" key="1">
    <source>
        <dbReference type="EMBL" id="EKF16941.1"/>
    </source>
</evidence>
<organism evidence="1 2">
    <name type="scientific">Nitratireductor pacificus pht-3B</name>
    <dbReference type="NCBI Taxonomy" id="391937"/>
    <lineage>
        <taxon>Bacteria</taxon>
        <taxon>Pseudomonadati</taxon>
        <taxon>Pseudomonadota</taxon>
        <taxon>Alphaproteobacteria</taxon>
        <taxon>Hyphomicrobiales</taxon>
        <taxon>Phyllobacteriaceae</taxon>
        <taxon>Nitratireductor</taxon>
    </lineage>
</organism>